<dbReference type="Pfam" id="PF13589">
    <property type="entry name" value="HATPase_c_3"/>
    <property type="match status" value="1"/>
</dbReference>
<evidence type="ECO:0000313" key="1">
    <source>
        <dbReference type="EMBL" id="NIJ52307.1"/>
    </source>
</evidence>
<dbReference type="InterPro" id="IPR036890">
    <property type="entry name" value="HATPase_C_sf"/>
</dbReference>
<dbReference type="EMBL" id="JAASQJ010000001">
    <property type="protein sequence ID" value="NIJ52307.1"/>
    <property type="molecule type" value="Genomic_DNA"/>
</dbReference>
<reference evidence="1 2" key="1">
    <citation type="submission" date="2020-03" db="EMBL/GenBank/DDBJ databases">
        <title>Genomic Encyclopedia of Type Strains, Phase IV (KMG-IV): sequencing the most valuable type-strain genomes for metagenomic binning, comparative biology and taxonomic classification.</title>
        <authorList>
            <person name="Goeker M."/>
        </authorList>
    </citation>
    <scope>NUCLEOTIDE SEQUENCE [LARGE SCALE GENOMIC DNA]</scope>
    <source>
        <strain evidence="1 2">DSM 102865</strain>
    </source>
</reference>
<dbReference type="Gene3D" id="3.30.565.10">
    <property type="entry name" value="Histidine kinase-like ATPase, C-terminal domain"/>
    <property type="match status" value="1"/>
</dbReference>
<proteinExistence type="predicted"/>
<gene>
    <name evidence="1" type="ORF">FHS68_001463</name>
</gene>
<accession>A0ABX0UH15</accession>
<name>A0ABX0UH15_9BACT</name>
<dbReference type="RefSeq" id="WP_167268506.1">
    <property type="nucleotide sequence ID" value="NZ_JAASQJ010000001.1"/>
</dbReference>
<sequence length="467" mass="53211">MLNTETVNPNLANFILSLRDIGYSFEVAVADLIDNSVSARASTIQIHSIVHPAPIFCMIDDGFGMSEEELVEAMRLSSKSPLGSRDKSDLGRFGLGLKTASFSQCKKLTVISKKGGVISARQWDLDFISEKNEWLLINPSNCSTLPYYDVISKQQSGTLVCWETLDRLGKNEHAYVIDKLRKHLALVFHRYLEGGQGIKALKILVNNNPVVPFNPFNSANDYTQELPVEKIWLQRSLIKVQPYILPHHSKLSLQEYNLYATEEGYLKSQGFYLYRRNRILIHGTWWGLHKALDAHKLVRIKIDIENDIDHLWGIDVKKSIARPCDEIRNDLKRIIDLATQRGSKPFVTRAKRIESKDVIQTWDLIASNNEIRFVLNRSHPLYKSLLESLTASAALETYLKSIEAYLPIDAIQYHLQVSPYSVKQEASLTEADIQELATRILSAGLPLNYMEELLKTDIFTNRRDLLI</sequence>
<protein>
    <recommendedName>
        <fullName evidence="3">ATP-binding protein</fullName>
    </recommendedName>
</protein>
<evidence type="ECO:0008006" key="3">
    <source>
        <dbReference type="Google" id="ProtNLM"/>
    </source>
</evidence>
<dbReference type="SUPFAM" id="SSF55874">
    <property type="entry name" value="ATPase domain of HSP90 chaperone/DNA topoisomerase II/histidine kinase"/>
    <property type="match status" value="1"/>
</dbReference>
<dbReference type="Proteomes" id="UP001179181">
    <property type="component" value="Unassembled WGS sequence"/>
</dbReference>
<keyword evidence="2" id="KW-1185">Reference proteome</keyword>
<organism evidence="1 2">
    <name type="scientific">Dyadobacter arcticus</name>
    <dbReference type="NCBI Taxonomy" id="1078754"/>
    <lineage>
        <taxon>Bacteria</taxon>
        <taxon>Pseudomonadati</taxon>
        <taxon>Bacteroidota</taxon>
        <taxon>Cytophagia</taxon>
        <taxon>Cytophagales</taxon>
        <taxon>Spirosomataceae</taxon>
        <taxon>Dyadobacter</taxon>
    </lineage>
</organism>
<comment type="caution">
    <text evidence="1">The sequence shown here is derived from an EMBL/GenBank/DDBJ whole genome shotgun (WGS) entry which is preliminary data.</text>
</comment>
<evidence type="ECO:0000313" key="2">
    <source>
        <dbReference type="Proteomes" id="UP001179181"/>
    </source>
</evidence>